<dbReference type="Gramene" id="ONK65532">
    <property type="protein sequence ID" value="ONK65532"/>
    <property type="gene ID" value="A4U43_C07F38070"/>
</dbReference>
<evidence type="ECO:0000313" key="3">
    <source>
        <dbReference type="Proteomes" id="UP000243459"/>
    </source>
</evidence>
<accession>A0A5P1EI07</accession>
<evidence type="ECO:0000256" key="1">
    <source>
        <dbReference type="SAM" id="MobiDB-lite"/>
    </source>
</evidence>
<protein>
    <submittedName>
        <fullName evidence="2">Uncharacterized protein</fullName>
    </submittedName>
</protein>
<dbReference type="EMBL" id="CM007387">
    <property type="protein sequence ID" value="ONK65532.1"/>
    <property type="molecule type" value="Genomic_DNA"/>
</dbReference>
<feature type="region of interest" description="Disordered" evidence="1">
    <location>
        <begin position="29"/>
        <end position="48"/>
    </location>
</feature>
<reference evidence="3" key="1">
    <citation type="journal article" date="2017" name="Nat. Commun.">
        <title>The asparagus genome sheds light on the origin and evolution of a young Y chromosome.</title>
        <authorList>
            <person name="Harkess A."/>
            <person name="Zhou J."/>
            <person name="Xu C."/>
            <person name="Bowers J.E."/>
            <person name="Van der Hulst R."/>
            <person name="Ayyampalayam S."/>
            <person name="Mercati F."/>
            <person name="Riccardi P."/>
            <person name="McKain M.R."/>
            <person name="Kakrana A."/>
            <person name="Tang H."/>
            <person name="Ray J."/>
            <person name="Groenendijk J."/>
            <person name="Arikit S."/>
            <person name="Mathioni S.M."/>
            <person name="Nakano M."/>
            <person name="Shan H."/>
            <person name="Telgmann-Rauber A."/>
            <person name="Kanno A."/>
            <person name="Yue Z."/>
            <person name="Chen H."/>
            <person name="Li W."/>
            <person name="Chen Y."/>
            <person name="Xu X."/>
            <person name="Zhang Y."/>
            <person name="Luo S."/>
            <person name="Chen H."/>
            <person name="Gao J."/>
            <person name="Mao Z."/>
            <person name="Pires J.C."/>
            <person name="Luo M."/>
            <person name="Kudrna D."/>
            <person name="Wing R.A."/>
            <person name="Meyers B.C."/>
            <person name="Yi K."/>
            <person name="Kong H."/>
            <person name="Lavrijsen P."/>
            <person name="Sunseri F."/>
            <person name="Falavigna A."/>
            <person name="Ye Y."/>
            <person name="Leebens-Mack J.H."/>
            <person name="Chen G."/>
        </authorList>
    </citation>
    <scope>NUCLEOTIDE SEQUENCE [LARGE SCALE GENOMIC DNA]</scope>
    <source>
        <strain evidence="3">cv. DH0086</strain>
    </source>
</reference>
<gene>
    <name evidence="2" type="ORF">A4U43_C07F38070</name>
</gene>
<dbReference type="AlphaFoldDB" id="A0A5P1EI07"/>
<evidence type="ECO:0000313" key="2">
    <source>
        <dbReference type="EMBL" id="ONK65532.1"/>
    </source>
</evidence>
<keyword evidence="3" id="KW-1185">Reference proteome</keyword>
<proteinExistence type="predicted"/>
<feature type="region of interest" description="Disordered" evidence="1">
    <location>
        <begin position="152"/>
        <end position="176"/>
    </location>
</feature>
<dbReference type="Proteomes" id="UP000243459">
    <property type="component" value="Chromosome 7"/>
</dbReference>
<organism evidence="2 3">
    <name type="scientific">Asparagus officinalis</name>
    <name type="common">Garden asparagus</name>
    <dbReference type="NCBI Taxonomy" id="4686"/>
    <lineage>
        <taxon>Eukaryota</taxon>
        <taxon>Viridiplantae</taxon>
        <taxon>Streptophyta</taxon>
        <taxon>Embryophyta</taxon>
        <taxon>Tracheophyta</taxon>
        <taxon>Spermatophyta</taxon>
        <taxon>Magnoliopsida</taxon>
        <taxon>Liliopsida</taxon>
        <taxon>Asparagales</taxon>
        <taxon>Asparagaceae</taxon>
        <taxon>Asparagoideae</taxon>
        <taxon>Asparagus</taxon>
    </lineage>
</organism>
<name>A0A5P1EI07_ASPOF</name>
<sequence length="190" mass="19690">MGSAIACKNVTNTPFRTAKNAAIAQGLVSNSSCSPPRDSERLRTPSSTANSMAAAISLEKHPYSGKALYKENLAPVAIPHAVPIANPNRFVLATAEPAAVDAVCVPWPIASLGDKEALTSSKVTPQALAPAAKNLAPINFLSHILLSKCSPTSHSPRHSAGTGGSPVTSNEGFSHEPNDDIVAIVKLIRP</sequence>